<evidence type="ECO:0000256" key="3">
    <source>
        <dbReference type="ARBA" id="ARBA00012438"/>
    </source>
</evidence>
<dbReference type="PROSITE" id="PS50885">
    <property type="entry name" value="HAMP"/>
    <property type="match status" value="1"/>
</dbReference>
<evidence type="ECO:0000313" key="18">
    <source>
        <dbReference type="Proteomes" id="UP000482209"/>
    </source>
</evidence>
<evidence type="ECO:0000256" key="12">
    <source>
        <dbReference type="ARBA" id="ARBA00023012"/>
    </source>
</evidence>
<feature type="transmembrane region" description="Helical" evidence="14">
    <location>
        <begin position="30"/>
        <end position="52"/>
    </location>
</feature>
<dbReference type="GO" id="GO:0000155">
    <property type="term" value="F:phosphorelay sensor kinase activity"/>
    <property type="evidence" value="ECO:0007669"/>
    <property type="project" value="InterPro"/>
</dbReference>
<dbReference type="PANTHER" id="PTHR45528:SF1">
    <property type="entry name" value="SENSOR HISTIDINE KINASE CPXA"/>
    <property type="match status" value="1"/>
</dbReference>
<dbReference type="SMART" id="SM00387">
    <property type="entry name" value="HATPase_c"/>
    <property type="match status" value="1"/>
</dbReference>
<keyword evidence="11 14" id="KW-1133">Transmembrane helix</keyword>
<keyword evidence="9 17" id="KW-0418">Kinase</keyword>
<evidence type="ECO:0000256" key="14">
    <source>
        <dbReference type="SAM" id="Phobius"/>
    </source>
</evidence>
<keyword evidence="12" id="KW-0902">Two-component regulatory system</keyword>
<dbReference type="SMART" id="SM00388">
    <property type="entry name" value="HisKA"/>
    <property type="match status" value="1"/>
</dbReference>
<keyword evidence="13 14" id="KW-0472">Membrane</keyword>
<dbReference type="CDD" id="cd00075">
    <property type="entry name" value="HATPase"/>
    <property type="match status" value="1"/>
</dbReference>
<keyword evidence="8" id="KW-0547">Nucleotide-binding</keyword>
<feature type="domain" description="Histidine kinase" evidence="15">
    <location>
        <begin position="194"/>
        <end position="411"/>
    </location>
</feature>
<dbReference type="FunFam" id="1.10.287.130:FF:000008">
    <property type="entry name" value="Two-component sensor histidine kinase"/>
    <property type="match status" value="1"/>
</dbReference>
<evidence type="ECO:0000256" key="7">
    <source>
        <dbReference type="ARBA" id="ARBA00022692"/>
    </source>
</evidence>
<dbReference type="PANTHER" id="PTHR45528">
    <property type="entry name" value="SENSOR HISTIDINE KINASE CPXA"/>
    <property type="match status" value="1"/>
</dbReference>
<dbReference type="PRINTS" id="PR00344">
    <property type="entry name" value="BCTRLSENSOR"/>
</dbReference>
<dbReference type="InterPro" id="IPR003661">
    <property type="entry name" value="HisK_dim/P_dom"/>
</dbReference>
<dbReference type="Pfam" id="PF00512">
    <property type="entry name" value="HisKA"/>
    <property type="match status" value="1"/>
</dbReference>
<evidence type="ECO:0000256" key="4">
    <source>
        <dbReference type="ARBA" id="ARBA00022475"/>
    </source>
</evidence>
<comment type="catalytic activity">
    <reaction evidence="1">
        <text>ATP + protein L-histidine = ADP + protein N-phospho-L-histidine.</text>
        <dbReference type="EC" id="2.7.13.3"/>
    </reaction>
</comment>
<evidence type="ECO:0000256" key="1">
    <source>
        <dbReference type="ARBA" id="ARBA00000085"/>
    </source>
</evidence>
<dbReference type="Pfam" id="PF00672">
    <property type="entry name" value="HAMP"/>
    <property type="match status" value="1"/>
</dbReference>
<comment type="subcellular location">
    <subcellularLocation>
        <location evidence="2">Cell membrane</location>
        <topology evidence="2">Multi-pass membrane protein</topology>
    </subcellularLocation>
</comment>
<dbReference type="Gene3D" id="1.10.287.130">
    <property type="match status" value="1"/>
</dbReference>
<organism evidence="17 18">
    <name type="scientific">Velocimicrobium porci</name>
    <dbReference type="NCBI Taxonomy" id="2606634"/>
    <lineage>
        <taxon>Bacteria</taxon>
        <taxon>Bacillati</taxon>
        <taxon>Bacillota</taxon>
        <taxon>Clostridia</taxon>
        <taxon>Lachnospirales</taxon>
        <taxon>Lachnospiraceae</taxon>
        <taxon>Velocimicrobium</taxon>
    </lineage>
</organism>
<dbReference type="CDD" id="cd00082">
    <property type="entry name" value="HisKA"/>
    <property type="match status" value="1"/>
</dbReference>
<dbReference type="Pfam" id="PF02518">
    <property type="entry name" value="HATPase_c"/>
    <property type="match status" value="1"/>
</dbReference>
<dbReference type="SMART" id="SM00304">
    <property type="entry name" value="HAMP"/>
    <property type="match status" value="1"/>
</dbReference>
<dbReference type="PROSITE" id="PS50109">
    <property type="entry name" value="HIS_KIN"/>
    <property type="match status" value="1"/>
</dbReference>
<keyword evidence="4" id="KW-1003">Cell membrane</keyword>
<dbReference type="Gene3D" id="3.30.565.10">
    <property type="entry name" value="Histidine kinase-like ATPase, C-terminal domain"/>
    <property type="match status" value="1"/>
</dbReference>
<keyword evidence="18" id="KW-1185">Reference proteome</keyword>
<reference evidence="17 18" key="1">
    <citation type="submission" date="2019-08" db="EMBL/GenBank/DDBJ databases">
        <title>In-depth cultivation of the pig gut microbiome towards novel bacterial diversity and tailored functional studies.</title>
        <authorList>
            <person name="Wylensek D."/>
            <person name="Hitch T.C.A."/>
            <person name="Clavel T."/>
        </authorList>
    </citation>
    <scope>NUCLEOTIDE SEQUENCE [LARGE SCALE GENOMIC DNA]</scope>
    <source>
        <strain evidence="17 18">WCA-693-APC-MOT-I</strain>
    </source>
</reference>
<protein>
    <recommendedName>
        <fullName evidence="3">histidine kinase</fullName>
        <ecNumber evidence="3">2.7.13.3</ecNumber>
    </recommendedName>
</protein>
<sequence length="413" mass="46793">MHKLLKQSGELDTKLKNNEISFVKSFRFKIVLYSLLSLLYTILSEAAIIILARMVCYFIRDIQGKPIGLTRAEEMKQQLNGAVVNGSVNYLNKIDPQMGKPMIGLFVFFVTLIGIALFIFYFLLLTKKFSIYLKRIVNGINQIATGDLSTRIIIDDKDEFAFIADCLNKMADDINILIESERKNEKAKNDLITNVAHDLRTPLTSIIGYLNLTIKSENLDEETRKKYISVAYEKSLRLEKLIGDLFSYTKYSSEEVVAKSMPIDMVKFMEQMVEEFYPALEDAKLEYEFSHNCENAVVIGDGDLLARAFSNLIGNAIKYGRDGKNLRIFVNKNYSYVSVSIVNYGEVIPEADLDYIFDRFYRVENSRSTETGGTGLGLAIAKKIIMMHDGTIKASSSLEGTTFEVILKLADEQ</sequence>
<dbReference type="SUPFAM" id="SSF55874">
    <property type="entry name" value="ATPase domain of HSP90 chaperone/DNA topoisomerase II/histidine kinase"/>
    <property type="match status" value="1"/>
</dbReference>
<keyword evidence="6" id="KW-0808">Transferase</keyword>
<dbReference type="InterPro" id="IPR003594">
    <property type="entry name" value="HATPase_dom"/>
</dbReference>
<evidence type="ECO:0000259" key="16">
    <source>
        <dbReference type="PROSITE" id="PS50885"/>
    </source>
</evidence>
<evidence type="ECO:0000259" key="15">
    <source>
        <dbReference type="PROSITE" id="PS50109"/>
    </source>
</evidence>
<keyword evidence="7 14" id="KW-0812">Transmembrane</keyword>
<evidence type="ECO:0000256" key="11">
    <source>
        <dbReference type="ARBA" id="ARBA00022989"/>
    </source>
</evidence>
<comment type="caution">
    <text evidence="17">The sequence shown here is derived from an EMBL/GenBank/DDBJ whole genome shotgun (WGS) entry which is preliminary data.</text>
</comment>
<dbReference type="InterPro" id="IPR005467">
    <property type="entry name" value="His_kinase_dom"/>
</dbReference>
<dbReference type="EC" id="2.7.13.3" evidence="3"/>
<evidence type="ECO:0000256" key="8">
    <source>
        <dbReference type="ARBA" id="ARBA00022741"/>
    </source>
</evidence>
<evidence type="ECO:0000256" key="2">
    <source>
        <dbReference type="ARBA" id="ARBA00004651"/>
    </source>
</evidence>
<evidence type="ECO:0000256" key="9">
    <source>
        <dbReference type="ARBA" id="ARBA00022777"/>
    </source>
</evidence>
<dbReference type="EMBL" id="VUMT01000002">
    <property type="protein sequence ID" value="MSS62591.1"/>
    <property type="molecule type" value="Genomic_DNA"/>
</dbReference>
<feature type="domain" description="HAMP" evidence="16">
    <location>
        <begin position="133"/>
        <end position="179"/>
    </location>
</feature>
<name>A0A6L5XW02_9FIRM</name>
<gene>
    <name evidence="17" type="ORF">FYJ58_01610</name>
</gene>
<dbReference type="SUPFAM" id="SSF47384">
    <property type="entry name" value="Homodimeric domain of signal transducing histidine kinase"/>
    <property type="match status" value="1"/>
</dbReference>
<dbReference type="GO" id="GO:0005886">
    <property type="term" value="C:plasma membrane"/>
    <property type="evidence" value="ECO:0007669"/>
    <property type="project" value="UniProtKB-SubCell"/>
</dbReference>
<dbReference type="CDD" id="cd06225">
    <property type="entry name" value="HAMP"/>
    <property type="match status" value="1"/>
</dbReference>
<evidence type="ECO:0000313" key="17">
    <source>
        <dbReference type="EMBL" id="MSS62591.1"/>
    </source>
</evidence>
<keyword evidence="5" id="KW-0597">Phosphoprotein</keyword>
<dbReference type="AlphaFoldDB" id="A0A6L5XW02"/>
<dbReference type="Proteomes" id="UP000482209">
    <property type="component" value="Unassembled WGS sequence"/>
</dbReference>
<evidence type="ECO:0000256" key="10">
    <source>
        <dbReference type="ARBA" id="ARBA00022840"/>
    </source>
</evidence>
<dbReference type="InterPro" id="IPR003660">
    <property type="entry name" value="HAMP_dom"/>
</dbReference>
<dbReference type="SUPFAM" id="SSF158472">
    <property type="entry name" value="HAMP domain-like"/>
    <property type="match status" value="1"/>
</dbReference>
<keyword evidence="10" id="KW-0067">ATP-binding</keyword>
<evidence type="ECO:0000256" key="5">
    <source>
        <dbReference type="ARBA" id="ARBA00022553"/>
    </source>
</evidence>
<feature type="transmembrane region" description="Helical" evidence="14">
    <location>
        <begin position="102"/>
        <end position="125"/>
    </location>
</feature>
<evidence type="ECO:0000256" key="13">
    <source>
        <dbReference type="ARBA" id="ARBA00023136"/>
    </source>
</evidence>
<dbReference type="FunFam" id="3.30.565.10:FF:000013">
    <property type="entry name" value="Two-component sensor histidine kinase"/>
    <property type="match status" value="1"/>
</dbReference>
<dbReference type="InterPro" id="IPR036890">
    <property type="entry name" value="HATPase_C_sf"/>
</dbReference>
<dbReference type="GO" id="GO:0005524">
    <property type="term" value="F:ATP binding"/>
    <property type="evidence" value="ECO:0007669"/>
    <property type="project" value="UniProtKB-KW"/>
</dbReference>
<proteinExistence type="predicted"/>
<dbReference type="InterPro" id="IPR036097">
    <property type="entry name" value="HisK_dim/P_sf"/>
</dbReference>
<dbReference type="Gene3D" id="6.10.340.10">
    <property type="match status" value="1"/>
</dbReference>
<accession>A0A6L5XW02</accession>
<evidence type="ECO:0000256" key="6">
    <source>
        <dbReference type="ARBA" id="ARBA00022679"/>
    </source>
</evidence>
<dbReference type="InterPro" id="IPR050398">
    <property type="entry name" value="HssS/ArlS-like"/>
</dbReference>
<dbReference type="InterPro" id="IPR004358">
    <property type="entry name" value="Sig_transdc_His_kin-like_C"/>
</dbReference>